<feature type="compositionally biased region" description="Basic residues" evidence="15">
    <location>
        <begin position="13"/>
        <end position="24"/>
    </location>
</feature>
<dbReference type="Pfam" id="PF08393">
    <property type="entry name" value="DHC_N2"/>
    <property type="match status" value="1"/>
</dbReference>
<reference evidence="26" key="1">
    <citation type="journal article" date="2010" name="Nature">
        <title>The Amphimedon queenslandica genome and the evolution of animal complexity.</title>
        <authorList>
            <person name="Srivastava M."/>
            <person name="Simakov O."/>
            <person name="Chapman J."/>
            <person name="Fahey B."/>
            <person name="Gauthier M.E."/>
            <person name="Mitros T."/>
            <person name="Richards G.S."/>
            <person name="Conaco C."/>
            <person name="Dacre M."/>
            <person name="Hellsten U."/>
            <person name="Larroux C."/>
            <person name="Putnam N.H."/>
            <person name="Stanke M."/>
            <person name="Adamska M."/>
            <person name="Darling A."/>
            <person name="Degnan S.M."/>
            <person name="Oakley T.H."/>
            <person name="Plachetzki D.C."/>
            <person name="Zhai Y."/>
            <person name="Adamski M."/>
            <person name="Calcino A."/>
            <person name="Cummins S.F."/>
            <person name="Goodstein D.M."/>
            <person name="Harris C."/>
            <person name="Jackson D.J."/>
            <person name="Leys S.P."/>
            <person name="Shu S."/>
            <person name="Woodcroft B.J."/>
            <person name="Vervoort M."/>
            <person name="Kosik K.S."/>
            <person name="Manning G."/>
            <person name="Degnan B.M."/>
            <person name="Rokhsar D.S."/>
        </authorList>
    </citation>
    <scope>NUCLEOTIDE SEQUENCE [LARGE SCALE GENOMIC DNA]</scope>
</reference>
<keyword evidence="11" id="KW-0505">Motor protein</keyword>
<dbReference type="FunFam" id="1.10.287.2620:FF:000003">
    <property type="entry name" value="Dynein, axonemal, heavy chain 5"/>
    <property type="match status" value="1"/>
</dbReference>
<name>A0AAN0IPN2_AMPQE</name>
<keyword evidence="8" id="KW-0243">Dynein</keyword>
<evidence type="ECO:0000259" key="21">
    <source>
        <dbReference type="Pfam" id="PF12780"/>
    </source>
</evidence>
<dbReference type="FunFam" id="3.40.50.300:FF:001221">
    <property type="entry name" value="Axonemal dynein heavy chain 8"/>
    <property type="match status" value="1"/>
</dbReference>
<keyword evidence="4" id="KW-0493">Microtubule</keyword>
<evidence type="ECO:0000256" key="11">
    <source>
        <dbReference type="ARBA" id="ARBA00023175"/>
    </source>
</evidence>
<dbReference type="GO" id="GO:0005858">
    <property type="term" value="C:axonemal dynein complex"/>
    <property type="evidence" value="ECO:0007669"/>
    <property type="project" value="TreeGrafter"/>
</dbReference>
<dbReference type="FunFam" id="1.20.920.30:FF:000004">
    <property type="entry name" value="Dynein axonemal heavy chain 5"/>
    <property type="match status" value="1"/>
</dbReference>
<evidence type="ECO:0000259" key="19">
    <source>
        <dbReference type="Pfam" id="PF12774"/>
    </source>
</evidence>
<dbReference type="Gene3D" id="1.10.8.1220">
    <property type="match status" value="1"/>
</dbReference>
<dbReference type="InterPro" id="IPR035706">
    <property type="entry name" value="AAA_9"/>
</dbReference>
<accession>A0AAN0IPN2</accession>
<dbReference type="RefSeq" id="XP_011406540.2">
    <property type="nucleotide sequence ID" value="XM_011408238.2"/>
</dbReference>
<dbReference type="Gene3D" id="1.10.287.2620">
    <property type="match status" value="1"/>
</dbReference>
<dbReference type="InterPro" id="IPR043160">
    <property type="entry name" value="Dynein_C_barrel"/>
</dbReference>
<evidence type="ECO:0000259" key="18">
    <source>
        <dbReference type="Pfam" id="PF08393"/>
    </source>
</evidence>
<dbReference type="Pfam" id="PF12781">
    <property type="entry name" value="AAA_9"/>
    <property type="match status" value="1"/>
</dbReference>
<dbReference type="FunFam" id="3.40.50.300:FF:002141">
    <property type="entry name" value="Dynein heavy chain"/>
    <property type="match status" value="1"/>
</dbReference>
<evidence type="ECO:0000256" key="8">
    <source>
        <dbReference type="ARBA" id="ARBA00023017"/>
    </source>
</evidence>
<keyword evidence="13" id="KW-0966">Cell projection</keyword>
<feature type="region of interest" description="Disordered" evidence="15">
    <location>
        <begin position="1"/>
        <end position="51"/>
    </location>
</feature>
<dbReference type="Gene3D" id="1.20.58.1120">
    <property type="match status" value="1"/>
</dbReference>
<evidence type="ECO:0000259" key="23">
    <source>
        <dbReference type="Pfam" id="PF17857"/>
    </source>
</evidence>
<dbReference type="Pfam" id="PF12774">
    <property type="entry name" value="AAA_6"/>
    <property type="match status" value="1"/>
</dbReference>
<dbReference type="Pfam" id="PF08385">
    <property type="entry name" value="DHC_N1"/>
    <property type="match status" value="1"/>
</dbReference>
<keyword evidence="6" id="KW-0547">Nucleotide-binding</keyword>
<feature type="coiled-coil region" evidence="14">
    <location>
        <begin position="2931"/>
        <end position="2986"/>
    </location>
</feature>
<feature type="domain" description="Dynein heavy chain C-terminal" evidence="24">
    <location>
        <begin position="3726"/>
        <end position="3859"/>
    </location>
</feature>
<dbReference type="GO" id="GO:0005874">
    <property type="term" value="C:microtubule"/>
    <property type="evidence" value="ECO:0007669"/>
    <property type="project" value="UniProtKB-KW"/>
</dbReference>
<proteinExistence type="inferred from homology"/>
<dbReference type="GO" id="GO:0051959">
    <property type="term" value="F:dynein light intermediate chain binding"/>
    <property type="evidence" value="ECO:0007669"/>
    <property type="project" value="InterPro"/>
</dbReference>
<dbReference type="FunFam" id="3.40.50.300:FF:000063">
    <property type="entry name" value="dynein heavy chain 6, axonemal"/>
    <property type="match status" value="1"/>
</dbReference>
<dbReference type="FunFam" id="1.20.920.20:FF:000004">
    <property type="entry name" value="Dynein axonemal heavy chain 5"/>
    <property type="match status" value="1"/>
</dbReference>
<sequence length="3862" mass="441565">MSTGAGGKEPSIRRHARRENRQRGRLQTVNTEAIKEQQIRSREEREQKRARMDGRHEFLLSTIAERLGLTMDEAEDFMLDGDQLNAFDSFFAQGGRSALIFFYKETKPEEGTGGTKEKCLWVTDGTKDPYSGCCMFFVRPNSSKPITMLNIHQEVYFGMLDSNGEGLLGAIKGLLDLVFIPALERNEKWGDLSGIEAQQVKQQFLGKLSSFVGVLANAQASVADAVKLSRIENEKLLKLMTLSSSEILSSMNNQDIVVAAENIAMKWCHEIEQILTESEQMRKEADDVGPKAELDHWKKRLARFDSLTACVKSSECKTIVNILIGAKSKVLKTWKELDLQITDFTNEAKDNVKFLYTLEKYCEPLYKCNPVSMLDAIPGLMNAIRMINSYSRYYNTSEHMTALFVKVTNQMINACKAHITDNGYHKVWEQEREAVVHKMNQCIRLNDEYQQSFQKTKRRLEDHPEERPFDFSEMYIFGKFNNFVKRLEKLNELFSTIGTYSTMGLSHIEGIDQLHSRFSLLISSLKKKSYDVLDQRRTEFDGDYEDFKRQLTDINGQLVQLMTDHFNRCSTTQLAIEAAWRFGRLKIPAVDVSTKYPVILQCFQRELQQVQSEYNNKKSSPPIARNIPPVAGRIAWSRQLYQKITKPIKGFQTLPGLIGQSECRRVIKSYNRLAQVLVEYELLHIQLWTEKLPSIRTALTSTVLIRNQGQLFVNFDPQINEFLREVQILNTMDIEVPGDMTSLYLRKKSILANYDSVQHLVNEYNRVLDKIPELFAVLMVPHIEETNIALSPGMSILRWTSINLEGFLLSANKAIASLEYLIDSALGIHNNRIMEVFAQIQLVPLTDVPSHEVISVEMFLKTTEELCRKAALSLENKNLIVENAVLELINLLLPMNESLKQDQPEDMMAPGAVTLKRKLEQKQKLRQEADMLYDYYQQLNIDAFIQFYRSTLENLRRRVAFTSTLSYTEFSAEEKKEHHPLFIADIILSLPCLVIRPSLDEIQQSMNQAVNMILSVMKSVHCWGQERLDIIKSSVSVHSLIKMEPVSSLTQLKTYYHAVSEHKEVNKLVSVLNTCLNSTKNIVQSTIDQFNKYELLWAIDRDERVLKFSESDPNVSDYQQEMHSFQQLEEVVQLEPDIQEAGALSLHTDQLKVMLVTEAKQWRVCYGRIMSQNYQTTMDRVFVSIEEWGKMLSHPLKDLDDVRSVMGTLKEIRENEIRIDMCLGPIEECYTLLQRYGISVSHEEVERVDTLRYLWQKLNNQISVLLTELLELQPKFKTSLEESVKEFRVTVASFTKDYTEKGPMVIGIPPREASDRLVIFQSQFDDLWRKFQTYSGGEDLFGLPITDYSSLADIRKELNLLQKLYGLYNAVMDSVDGYYDILWTEVDIEKINNELLDFQNKCRKLPKGLKEWQAFNDLTKKIDNFNAICPLLERMADKAMKERHWKRIEDITKHSFDIENESFALRNVMEAPLLQNMEDIEDVCIAAVKEQDIEAKLKQVIAEWAVHNLSFAPFKTRGELLLRGDDTAEIVTLMEDSLMVLSSLMSNRYNAPFKPDIQKWVKNLTNASEILENWLVVQNLWVYLEAVFVGGDIAKQLPKEAKRFQSIDKSWIKIMTKAHEVPNVVQCCVGDETLGQLLPHLLEQLELCQKSLTGYLEKKRLIFPRFFFVSDPALLEILGQASDSHTIQAHLLSVFDNIKTVTFHDKEYDRITHINSKEPETIELEKPVLAQGNVEIWLGKLLDMAKKSVHSVIRNAAVTIKDPNFDLIDFLNSYPAQIGLLGLQIIWTMDSTNALKNARSDKKIMAATDQAFLDMLNSLIEMTTQELNKIDRVKYETLITIHLHQRDIFNDLVRMNIKSSTDFEWLKQSRFYFNDDIDKCVISITDVDFTYQNEFLGCTERLVITPLTDRCYITLAQALGMSMGGAPAGPAGTGKTETTKDMGRALGKYVVVFNCSDQMDFRGLGRIYKGLAQSGSWGCFDEFNRIELPVLSVAAQQIYVVLMSRKERKTEFIFTDGDVVSLNPEFGLFLTMFVPADDNGDWVHWSTRVEEYIYPKDSIPPYHSILVPNVDNVRTDFLIHTLAKQSKAVLLIGEQGTAKTVIIHGYLSKYNPEEHLSKGLSFSSATTPGHFQRSVESYIDKRVGTTYGPPAGKKMTVFVDDINMPIINEWGDQITNEIVRQTVEMQGFYSLEKPGDFTHIEDIQFLAAMIHPGGGRNDIPQRLKRQFSVFNCTLPSNASIDKIFGAIGRGYFCAERGFMKESIELIPNLVVCTRRLWQLTKIKMLPTPAKFHYIFNLRDLSRIWEGMLHVESEALSSVEVFLGLWKHECTRVIADRFTNAEDKEWFDRCLSRVIEEEMGESIKDLIPEEPYFVDFLRDPPEPTGDEPDDFEFEAPKIYEPIPSYPDLKERLGNFLQQYNETIRGSGMDLVFFKDAMVHLMKISRLIRTDRGNALLVGVGGSGKQSLTRLASFIAGYKTFQIQLSRSYNVNSLMEDLKVLYRATGQEGKGMTFLFTDQEIKDEGFLEYINNVLSSGEVSNLFARDEIDEINSELIPVMKKEFPRRPPTPENLYSYFLSRARKNLHVVLCFSPVGEKFRSRSLKFPGLFSGCTMDWFSRWPKDALIAVAHHFISEYDMLCTPEVKTEVIQAMGVFQDFVAESCVEYFERYRRTAHVTPKSYLSFIGGYKNIYTEQKNYVGEMSNRMKSGLEKLKEAGESVAQLSEELVVKKKDLAVASKEAEKVLAEVTVKAQAAEKVKAEVQKVKDKAQSVADAIAADKAVAEEKLEKARPALEEAEAALQTIKSGDIATVRKLGTPPHLIMRIMDCVLLLFQKRLNNMTQDSERPGPKPSWGESLKMMSQAGFLQSLQSFPKDSINEEMVELLQPYFRMEDYNSETAKKVCGNVAGLCSWTQAMALFYGVNREVLPLKANLAVQEVKFQAAQAELEDANQTLADKQKELDVVRALYDEAMSKKQALIDDAEMCERKMKAASTLIEGLGGEKERWTQQSEEFQSQIKRLVGDVLMASAFLSYAGPFNQDFRGLLMSSWQKEVQNRKIPFSPDMNLVSMLTTSATVGEWNLQGLPNDELSVQNGIIVTKATRYPLLIDPQGQGKTWIKNREGNNELQLTNLNHKYFRTHLEDCLSLGKPLLIEDVEEELDPALDNVLEKNFIKSGTMFKVKVGDKEVDVMKGFALYITTKLPNPSYTPEISARTAIIDFTVTMKGLEDQLLGRVILTEKQELEVERVKLLEEVSGNKKKMKELEDSLLYRLTSTKGSLVDDESLIEVLRTTKITAEDVTQKLEIAAQTEIKINTAREEYRPVAARGSILYFLIVEMSMVNVMYQTSLVQFLDIFDLSMARSGKSPVTSKRINNIVEYLTFEAFRYSTRGLYEEHKFLFTLLLSLKIDMQKGHVKHNEFQTLIKGGAALDLKTCPAKSSKWITDMTWLNLVELSKLQQFSDILNQISRNDKGWKAWFDADAPEAAPIPDGYTNSLDTFRKLLLIRAWCPDRVLPQARRYIAESMGTKYAEGVILDMDVMWEESTKRIPMICFLSMGSDPSNHIDLLAKKVKLTCQAISMGQGQEVHARRLLQQCQQQGGWLLVQNGHLALDFLDELLNSILETQSVHDSFRLWMTTEVHLKFPINLLQSSIKYTFEPPQGVKAGLKRTYSNITQEQLDISNLPQWKPLLYTIAFLHTTVQERRKYGPLGWNIPYEFNQGDFNASTQYIRFLTAMRQEVARAHKGWALDSVVLYNEVTRMNKEDVTAPPGEGVYIQGLFLDGAGWDRRNSKLTEPTPKVLYVSMPVIHVYAINTREISKDPKLYACPVYKKPRRTDLTYITALYLKTLQPPHEWTLKGTALLCDTK</sequence>
<dbReference type="InterPro" id="IPR024317">
    <property type="entry name" value="Dynein_heavy_chain_D4_dom"/>
</dbReference>
<dbReference type="EnsemblMetazoa" id="XM_011408238.2">
    <property type="protein sequence ID" value="XP_011406540.2"/>
    <property type="gene ID" value="LOC100634580"/>
</dbReference>
<keyword evidence="7" id="KW-0067">ATP-binding</keyword>
<evidence type="ECO:0000256" key="7">
    <source>
        <dbReference type="ARBA" id="ARBA00022840"/>
    </source>
</evidence>
<dbReference type="Gene3D" id="1.20.140.100">
    <property type="entry name" value="Dynein heavy chain, N-terminal domain 2"/>
    <property type="match status" value="1"/>
</dbReference>
<dbReference type="InterPro" id="IPR013602">
    <property type="entry name" value="Dynein_heavy_linker"/>
</dbReference>
<evidence type="ECO:0000256" key="13">
    <source>
        <dbReference type="ARBA" id="ARBA00023273"/>
    </source>
</evidence>
<dbReference type="Pfam" id="PF03028">
    <property type="entry name" value="Dynein_heavy"/>
    <property type="match status" value="1"/>
</dbReference>
<evidence type="ECO:0000256" key="3">
    <source>
        <dbReference type="ARBA" id="ARBA00022490"/>
    </source>
</evidence>
<feature type="coiled-coil region" evidence="14">
    <location>
        <begin position="2718"/>
        <end position="2798"/>
    </location>
</feature>
<evidence type="ECO:0000256" key="5">
    <source>
        <dbReference type="ARBA" id="ARBA00022737"/>
    </source>
</evidence>
<evidence type="ECO:0000259" key="16">
    <source>
        <dbReference type="Pfam" id="PF03028"/>
    </source>
</evidence>
<dbReference type="GO" id="GO:0097729">
    <property type="term" value="C:9+2 motile cilium"/>
    <property type="evidence" value="ECO:0007669"/>
    <property type="project" value="UniProtKB-ARBA"/>
</dbReference>
<dbReference type="Pfam" id="PF12777">
    <property type="entry name" value="MT"/>
    <property type="match status" value="1"/>
</dbReference>
<dbReference type="Gene3D" id="3.10.490.20">
    <property type="match status" value="1"/>
</dbReference>
<evidence type="ECO:0000256" key="6">
    <source>
        <dbReference type="ARBA" id="ARBA00022741"/>
    </source>
</evidence>
<dbReference type="InterPro" id="IPR024743">
    <property type="entry name" value="Dynein_HC_stalk"/>
</dbReference>
<keyword evidence="26" id="KW-1185">Reference proteome</keyword>
<dbReference type="FunFam" id="3.20.180.20:FF:000001">
    <property type="entry name" value="Dynein axonemal heavy chain 5"/>
    <property type="match status" value="1"/>
</dbReference>
<dbReference type="Gene3D" id="1.20.920.20">
    <property type="match status" value="1"/>
</dbReference>
<evidence type="ECO:0000259" key="20">
    <source>
        <dbReference type="Pfam" id="PF12777"/>
    </source>
</evidence>
<dbReference type="FunFam" id="1.10.8.1220:FF:000001">
    <property type="entry name" value="Dynein axonemal heavy chain 5"/>
    <property type="match status" value="1"/>
</dbReference>
<feature type="domain" description="Dynein heavy chain 3 AAA+ lid" evidence="23">
    <location>
        <begin position="2276"/>
        <end position="2355"/>
    </location>
</feature>
<organism evidence="25 26">
    <name type="scientific">Amphimedon queenslandica</name>
    <name type="common">Sponge</name>
    <dbReference type="NCBI Taxonomy" id="400682"/>
    <lineage>
        <taxon>Eukaryota</taxon>
        <taxon>Metazoa</taxon>
        <taxon>Porifera</taxon>
        <taxon>Demospongiae</taxon>
        <taxon>Heteroscleromorpha</taxon>
        <taxon>Haplosclerida</taxon>
        <taxon>Niphatidae</taxon>
        <taxon>Amphimedon</taxon>
    </lineage>
</organism>
<dbReference type="FunFam" id="3.40.50.300:FF:000320">
    <property type="entry name" value="Dynein, axonemal, heavy chain 5"/>
    <property type="match status" value="1"/>
</dbReference>
<dbReference type="GO" id="GO:0045505">
    <property type="term" value="F:dynein intermediate chain binding"/>
    <property type="evidence" value="ECO:0007669"/>
    <property type="project" value="InterPro"/>
</dbReference>
<dbReference type="Gene3D" id="1.20.920.30">
    <property type="match status" value="1"/>
</dbReference>
<evidence type="ECO:0000259" key="22">
    <source>
        <dbReference type="Pfam" id="PF12781"/>
    </source>
</evidence>
<dbReference type="FunFam" id="3.10.490.20:FF:000003">
    <property type="entry name" value="Dynein heavy chain 5, axonemal"/>
    <property type="match status" value="1"/>
</dbReference>
<dbReference type="Proteomes" id="UP000007879">
    <property type="component" value="Unassembled WGS sequence"/>
</dbReference>
<evidence type="ECO:0000259" key="24">
    <source>
        <dbReference type="Pfam" id="PF18199"/>
    </source>
</evidence>
<evidence type="ECO:0000256" key="14">
    <source>
        <dbReference type="SAM" id="Coils"/>
    </source>
</evidence>
<dbReference type="SUPFAM" id="SSF52540">
    <property type="entry name" value="P-loop containing nucleoside triphosphate hydrolases"/>
    <property type="match status" value="3"/>
</dbReference>
<keyword evidence="9 14" id="KW-0175">Coiled coil</keyword>
<dbReference type="Gene3D" id="3.20.180.20">
    <property type="entry name" value="Dynein heavy chain, N-terminal domain 2"/>
    <property type="match status" value="1"/>
</dbReference>
<feature type="compositionally biased region" description="Basic and acidic residues" evidence="15">
    <location>
        <begin position="33"/>
        <end position="51"/>
    </location>
</feature>
<dbReference type="Gene3D" id="6.10.140.1060">
    <property type="match status" value="1"/>
</dbReference>
<dbReference type="InterPro" id="IPR041228">
    <property type="entry name" value="Dynein_C"/>
</dbReference>
<dbReference type="GO" id="GO:0005524">
    <property type="term" value="F:ATP binding"/>
    <property type="evidence" value="ECO:0007669"/>
    <property type="project" value="UniProtKB-KW"/>
</dbReference>
<keyword evidence="10" id="KW-0969">Cilium</keyword>
<evidence type="ECO:0000256" key="12">
    <source>
        <dbReference type="ARBA" id="ARBA00023212"/>
    </source>
</evidence>
<evidence type="ECO:0000313" key="25">
    <source>
        <dbReference type="EnsemblMetazoa" id="XP_011406540.2"/>
    </source>
</evidence>
<dbReference type="PANTHER" id="PTHR46532:SF11">
    <property type="entry name" value="DYNEIN AXONEMAL HEAVY CHAIN 12"/>
    <property type="match status" value="1"/>
</dbReference>
<evidence type="ECO:0000256" key="2">
    <source>
        <dbReference type="ARBA" id="ARBA00008887"/>
    </source>
</evidence>
<feature type="domain" description="Dynein heavy chain tail" evidence="17">
    <location>
        <begin position="260"/>
        <end position="807"/>
    </location>
</feature>
<dbReference type="Pfam" id="PF12775">
    <property type="entry name" value="AAA_7"/>
    <property type="match status" value="1"/>
</dbReference>
<dbReference type="FunFam" id="1.20.58.1120:FF:000004">
    <property type="entry name" value="Dynein axonemal heavy chain 5"/>
    <property type="match status" value="1"/>
</dbReference>
<dbReference type="InterPro" id="IPR013594">
    <property type="entry name" value="Dynein_heavy_tail"/>
</dbReference>
<keyword evidence="3" id="KW-0963">Cytoplasm</keyword>
<reference evidence="25" key="2">
    <citation type="submission" date="2024-06" db="UniProtKB">
        <authorList>
            <consortium name="EnsemblMetazoa"/>
        </authorList>
    </citation>
    <scope>IDENTIFICATION</scope>
</reference>
<feature type="domain" description="Dynein heavy chain linker" evidence="18">
    <location>
        <begin position="1351"/>
        <end position="1756"/>
    </location>
</feature>
<evidence type="ECO:0000256" key="15">
    <source>
        <dbReference type="SAM" id="MobiDB-lite"/>
    </source>
</evidence>
<dbReference type="GO" id="GO:0008569">
    <property type="term" value="F:minus-end-directed microtubule motor activity"/>
    <property type="evidence" value="ECO:0007669"/>
    <property type="project" value="InterPro"/>
</dbReference>
<dbReference type="InterPro" id="IPR027417">
    <property type="entry name" value="P-loop_NTPase"/>
</dbReference>
<dbReference type="GO" id="GO:0007018">
    <property type="term" value="P:microtubule-based movement"/>
    <property type="evidence" value="ECO:0007669"/>
    <property type="project" value="InterPro"/>
</dbReference>
<feature type="domain" description="Dynein heavy chain region D6 P-loop" evidence="16">
    <location>
        <begin position="3542"/>
        <end position="3651"/>
    </location>
</feature>
<dbReference type="InterPro" id="IPR041589">
    <property type="entry name" value="DNAH3_AAA_lid_1"/>
</dbReference>
<evidence type="ECO:0000256" key="1">
    <source>
        <dbReference type="ARBA" id="ARBA00004430"/>
    </source>
</evidence>
<dbReference type="InterPro" id="IPR042228">
    <property type="entry name" value="Dynein_linker_3"/>
</dbReference>
<evidence type="ECO:0000256" key="4">
    <source>
        <dbReference type="ARBA" id="ARBA00022701"/>
    </source>
</evidence>
<dbReference type="PANTHER" id="PTHR46532">
    <property type="entry name" value="MALE FERTILITY FACTOR KL5"/>
    <property type="match status" value="1"/>
</dbReference>
<evidence type="ECO:0000259" key="17">
    <source>
        <dbReference type="Pfam" id="PF08385"/>
    </source>
</evidence>
<feature type="domain" description="Dynein heavy chain ATP-binding dynein motor region" evidence="22">
    <location>
        <begin position="3076"/>
        <end position="3296"/>
    </location>
</feature>
<protein>
    <submittedName>
        <fullName evidence="25">Uncharacterized protein</fullName>
    </submittedName>
</protein>
<dbReference type="InterPro" id="IPR004273">
    <property type="entry name" value="Dynein_heavy_D6_P-loop"/>
</dbReference>
<dbReference type="Pfam" id="PF17857">
    <property type="entry name" value="AAA_lid_1"/>
    <property type="match status" value="1"/>
</dbReference>
<evidence type="ECO:0000256" key="10">
    <source>
        <dbReference type="ARBA" id="ARBA00023069"/>
    </source>
</evidence>
<dbReference type="InterPro" id="IPR035699">
    <property type="entry name" value="AAA_6"/>
</dbReference>
<keyword evidence="12" id="KW-0206">Cytoskeleton</keyword>
<dbReference type="KEGG" id="aqu:100634580"/>
<comment type="similarity">
    <text evidence="2">Belongs to the dynein heavy chain family.</text>
</comment>
<evidence type="ECO:0000256" key="9">
    <source>
        <dbReference type="ARBA" id="ARBA00023054"/>
    </source>
</evidence>
<keyword evidence="5" id="KW-0677">Repeat</keyword>
<comment type="subcellular location">
    <subcellularLocation>
        <location evidence="1">Cytoplasm</location>
        <location evidence="1">Cytoskeleton</location>
        <location evidence="1">Cilium axoneme</location>
    </subcellularLocation>
</comment>
<dbReference type="Gene3D" id="3.40.50.300">
    <property type="entry name" value="P-loop containing nucleotide triphosphate hydrolases"/>
    <property type="match status" value="4"/>
</dbReference>
<feature type="domain" description="Dynein heavy chain hydrolytic ATP-binding dynein motor region" evidence="19">
    <location>
        <begin position="1891"/>
        <end position="2032"/>
    </location>
</feature>
<evidence type="ECO:0000313" key="26">
    <source>
        <dbReference type="Proteomes" id="UP000007879"/>
    </source>
</evidence>
<dbReference type="InterPro" id="IPR026983">
    <property type="entry name" value="DHC"/>
</dbReference>
<dbReference type="Pfam" id="PF12780">
    <property type="entry name" value="AAA_8"/>
    <property type="match status" value="1"/>
</dbReference>
<dbReference type="InterPro" id="IPR042222">
    <property type="entry name" value="Dynein_2_N"/>
</dbReference>
<feature type="domain" description="Dynein heavy chain AAA module D4" evidence="21">
    <location>
        <begin position="2427"/>
        <end position="2689"/>
    </location>
</feature>
<dbReference type="FunFam" id="1.20.140.100:FF:000003">
    <property type="entry name" value="Dynein, axonemal, heavy chain 5"/>
    <property type="match status" value="1"/>
</dbReference>
<dbReference type="FunFam" id="3.40.50.300:FF:000049">
    <property type="entry name" value="Dynein, axonemal, heavy chain 5"/>
    <property type="match status" value="1"/>
</dbReference>
<dbReference type="Pfam" id="PF18199">
    <property type="entry name" value="Dynein_C"/>
    <property type="match status" value="1"/>
</dbReference>
<feature type="domain" description="Dynein heavy chain coiled coil stalk" evidence="20">
    <location>
        <begin position="2703"/>
        <end position="3045"/>
    </location>
</feature>
<dbReference type="GeneID" id="100634580"/>